<dbReference type="InterPro" id="IPR000223">
    <property type="entry name" value="Pept_S26A_signal_pept_1"/>
</dbReference>
<dbReference type="Proteomes" id="UP000277498">
    <property type="component" value="Unassembled WGS sequence"/>
</dbReference>
<dbReference type="EC" id="3.4.21.89" evidence="3"/>
<reference evidence="6 7" key="1">
    <citation type="submission" date="2018-11" db="EMBL/GenBank/DDBJ databases">
        <authorList>
            <person name="Criscuolo A."/>
        </authorList>
    </citation>
    <scope>NUCLEOTIDE SEQUENCE [LARGE SCALE GENOMIC DNA]</scope>
    <source>
        <strain evidence="6">ACIP111625</strain>
    </source>
</reference>
<keyword evidence="4" id="KW-0732">Signal</keyword>
<dbReference type="PRINTS" id="PR00727">
    <property type="entry name" value="LEADERPTASE"/>
</dbReference>
<keyword evidence="3" id="KW-0645">Protease</keyword>
<comment type="catalytic activity">
    <reaction evidence="3">
        <text>Cleavage of hydrophobic, N-terminal signal or leader sequences from secreted and periplasmic proteins.</text>
        <dbReference type="EC" id="3.4.21.89"/>
    </reaction>
</comment>
<evidence type="ECO:0000256" key="1">
    <source>
        <dbReference type="ARBA" id="ARBA00009370"/>
    </source>
</evidence>
<dbReference type="EMBL" id="UXAW01000081">
    <property type="protein sequence ID" value="VDC30814.1"/>
    <property type="molecule type" value="Genomic_DNA"/>
</dbReference>
<feature type="signal peptide" evidence="4">
    <location>
        <begin position="1"/>
        <end position="20"/>
    </location>
</feature>
<dbReference type="Gene3D" id="2.10.109.10">
    <property type="entry name" value="Umud Fragment, subunit A"/>
    <property type="match status" value="1"/>
</dbReference>
<keyword evidence="7" id="KW-1185">Reference proteome</keyword>
<comment type="similarity">
    <text evidence="1 3">Belongs to the peptidase S26 family.</text>
</comment>
<sequence>MIRRTALALSLSLLPMQADALCLCLKCLGGPFRHYIMPSSSMEPGIPTGTCFTLAVPAAGVALPPRGTVIGFTHPVSGETHVFRLIGLPGDTVAIEDGQLRLNGIGVVQVPVADYVTPRLAGTHWRRCGTEEDGVCRTARLRETLPGGTEYEVLDLGDIAVTDRMAPQQVPEGHVFVLGDNRDNAMDSRFGPATGGPGMIPLSHVFGLFDTFLPP</sequence>
<proteinExistence type="inferred from homology"/>
<evidence type="ECO:0000256" key="4">
    <source>
        <dbReference type="SAM" id="SignalP"/>
    </source>
</evidence>
<feature type="domain" description="Peptidase S26" evidence="5">
    <location>
        <begin position="23"/>
        <end position="208"/>
    </location>
</feature>
<name>A0A3P5X8L3_9RHOB</name>
<accession>A0A3P5X8L3</accession>
<dbReference type="PANTHER" id="PTHR43390">
    <property type="entry name" value="SIGNAL PEPTIDASE I"/>
    <property type="match status" value="1"/>
</dbReference>
<evidence type="ECO:0000256" key="2">
    <source>
        <dbReference type="ARBA" id="ARBA00019232"/>
    </source>
</evidence>
<dbReference type="PANTHER" id="PTHR43390:SF1">
    <property type="entry name" value="CHLOROPLAST PROCESSING PEPTIDASE"/>
    <property type="match status" value="1"/>
</dbReference>
<organism evidence="6 7">
    <name type="scientific">Pseudogemmobacter humi</name>
    <dbReference type="NCBI Taxonomy" id="2483812"/>
    <lineage>
        <taxon>Bacteria</taxon>
        <taxon>Pseudomonadati</taxon>
        <taxon>Pseudomonadota</taxon>
        <taxon>Alphaproteobacteria</taxon>
        <taxon>Rhodobacterales</taxon>
        <taxon>Paracoccaceae</taxon>
        <taxon>Pseudogemmobacter</taxon>
    </lineage>
</organism>
<dbReference type="OrthoDB" id="9815782at2"/>
<comment type="subcellular location">
    <subcellularLocation>
        <location evidence="3">Membrane</location>
        <topology evidence="3">Single-pass type II membrane protein</topology>
    </subcellularLocation>
</comment>
<dbReference type="SUPFAM" id="SSF51306">
    <property type="entry name" value="LexA/Signal peptidase"/>
    <property type="match status" value="1"/>
</dbReference>
<evidence type="ECO:0000259" key="5">
    <source>
        <dbReference type="Pfam" id="PF10502"/>
    </source>
</evidence>
<dbReference type="InterPro" id="IPR019533">
    <property type="entry name" value="Peptidase_S26"/>
</dbReference>
<dbReference type="GO" id="GO:0004252">
    <property type="term" value="F:serine-type endopeptidase activity"/>
    <property type="evidence" value="ECO:0007669"/>
    <property type="project" value="InterPro"/>
</dbReference>
<dbReference type="GO" id="GO:0016020">
    <property type="term" value="C:membrane"/>
    <property type="evidence" value="ECO:0007669"/>
    <property type="project" value="UniProtKB-SubCell"/>
</dbReference>
<evidence type="ECO:0000313" key="6">
    <source>
        <dbReference type="EMBL" id="VDC30814.1"/>
    </source>
</evidence>
<dbReference type="CDD" id="cd06530">
    <property type="entry name" value="S26_SPase_I"/>
    <property type="match status" value="1"/>
</dbReference>
<keyword evidence="3 6" id="KW-0378">Hydrolase</keyword>
<protein>
    <recommendedName>
        <fullName evidence="2 3">Signal peptidase I</fullName>
        <ecNumber evidence="3">3.4.21.89</ecNumber>
    </recommendedName>
</protein>
<dbReference type="GO" id="GO:0009003">
    <property type="term" value="F:signal peptidase activity"/>
    <property type="evidence" value="ECO:0007669"/>
    <property type="project" value="UniProtKB-EC"/>
</dbReference>
<feature type="chain" id="PRO_5018030576" description="Signal peptidase I" evidence="4">
    <location>
        <begin position="21"/>
        <end position="215"/>
    </location>
</feature>
<evidence type="ECO:0000313" key="7">
    <source>
        <dbReference type="Proteomes" id="UP000277498"/>
    </source>
</evidence>
<dbReference type="Pfam" id="PF10502">
    <property type="entry name" value="Peptidase_S26"/>
    <property type="match status" value="1"/>
</dbReference>
<dbReference type="AlphaFoldDB" id="A0A3P5X8L3"/>
<gene>
    <name evidence="6" type="primary">lepB_2</name>
    <name evidence="6" type="ORF">XINFAN_02713</name>
</gene>
<dbReference type="GO" id="GO:0006465">
    <property type="term" value="P:signal peptide processing"/>
    <property type="evidence" value="ECO:0007669"/>
    <property type="project" value="InterPro"/>
</dbReference>
<dbReference type="InterPro" id="IPR036286">
    <property type="entry name" value="LexA/Signal_pep-like_sf"/>
</dbReference>
<dbReference type="NCBIfam" id="TIGR02227">
    <property type="entry name" value="sigpep_I_bact"/>
    <property type="match status" value="1"/>
</dbReference>
<evidence type="ECO:0000256" key="3">
    <source>
        <dbReference type="RuleBase" id="RU362042"/>
    </source>
</evidence>
<dbReference type="RefSeq" id="WP_124087439.1">
    <property type="nucleotide sequence ID" value="NZ_UXAW01000081.1"/>
</dbReference>